<sequence length="229" mass="24851">MALPDWMRHHLPATTEPPPLMVDDLQAALANPEVAQLLQQILSAGRKNSVVDPEKERAARVDVTALLPVKVEHTLITGAPGSGRSVAMTELWKIEHADPTINTWVCGPDVGRDRALTARHDRYAADHQACLDLLTAACALLDSRAVGRESGLKFQPTEQTPLIVLSITDVELLQDEQATFLATRIAKVGPAYGVVLRVSSTGAGIEQLAPVLARLVQRHRTLALQPHRT</sequence>
<comment type="caution">
    <text evidence="1">The sequence shown here is derived from an EMBL/GenBank/DDBJ whole genome shotgun (WGS) entry which is preliminary data.</text>
</comment>
<dbReference type="Proteomes" id="UP001592530">
    <property type="component" value="Unassembled WGS sequence"/>
</dbReference>
<reference evidence="1 2" key="1">
    <citation type="submission" date="2024-09" db="EMBL/GenBank/DDBJ databases">
        <authorList>
            <person name="Lee S.D."/>
        </authorList>
    </citation>
    <scope>NUCLEOTIDE SEQUENCE [LARGE SCALE GENOMIC DNA]</scope>
    <source>
        <strain evidence="1 2">N1-3</strain>
    </source>
</reference>
<dbReference type="InterPro" id="IPR027417">
    <property type="entry name" value="P-loop_NTPase"/>
</dbReference>
<name>A0ABV6XCP3_9ACTN</name>
<evidence type="ECO:0000313" key="2">
    <source>
        <dbReference type="Proteomes" id="UP001592530"/>
    </source>
</evidence>
<protein>
    <submittedName>
        <fullName evidence="1">Uncharacterized protein</fullName>
    </submittedName>
</protein>
<accession>A0ABV6XCP3</accession>
<gene>
    <name evidence="1" type="ORF">ACEZDB_35895</name>
</gene>
<dbReference type="RefSeq" id="WP_380559445.1">
    <property type="nucleotide sequence ID" value="NZ_JBHEZY010000024.1"/>
</dbReference>
<evidence type="ECO:0000313" key="1">
    <source>
        <dbReference type="EMBL" id="MFC1436030.1"/>
    </source>
</evidence>
<dbReference type="Gene3D" id="3.40.50.300">
    <property type="entry name" value="P-loop containing nucleotide triphosphate hydrolases"/>
    <property type="match status" value="1"/>
</dbReference>
<dbReference type="EMBL" id="JBHEZY010000024">
    <property type="protein sequence ID" value="MFC1436030.1"/>
    <property type="molecule type" value="Genomic_DNA"/>
</dbReference>
<proteinExistence type="predicted"/>
<organism evidence="1 2">
    <name type="scientific">Streptacidiphilus alkalitolerans</name>
    <dbReference type="NCBI Taxonomy" id="3342712"/>
    <lineage>
        <taxon>Bacteria</taxon>
        <taxon>Bacillati</taxon>
        <taxon>Actinomycetota</taxon>
        <taxon>Actinomycetes</taxon>
        <taxon>Kitasatosporales</taxon>
        <taxon>Streptomycetaceae</taxon>
        <taxon>Streptacidiphilus</taxon>
    </lineage>
</organism>